<dbReference type="PANTHER" id="PTHR33115">
    <property type="entry name" value="ARM REPEAT SUPERFAMILY PROTEIN"/>
    <property type="match status" value="1"/>
</dbReference>
<accession>A0A453DF46</accession>
<name>A0A453DF46_AEGTS</name>
<dbReference type="PANTHER" id="PTHR33115:SF69">
    <property type="entry name" value="GENOME ASSEMBLY, CHROMOSOME: II"/>
    <property type="match status" value="1"/>
</dbReference>
<evidence type="ECO:0000313" key="2">
    <source>
        <dbReference type="EnsemblPlants" id="AET2Gv21216200.3"/>
    </source>
</evidence>
<keyword evidence="1" id="KW-0812">Transmembrane</keyword>
<reference evidence="3" key="2">
    <citation type="journal article" date="2017" name="Nat. Plants">
        <title>The Aegilops tauschii genome reveals multiple impacts of transposons.</title>
        <authorList>
            <person name="Zhao G."/>
            <person name="Zou C."/>
            <person name="Li K."/>
            <person name="Wang K."/>
            <person name="Li T."/>
            <person name="Gao L."/>
            <person name="Zhang X."/>
            <person name="Wang H."/>
            <person name="Yang Z."/>
            <person name="Liu X."/>
            <person name="Jiang W."/>
            <person name="Mao L."/>
            <person name="Kong X."/>
            <person name="Jiao Y."/>
            <person name="Jia J."/>
        </authorList>
    </citation>
    <scope>NUCLEOTIDE SEQUENCE [LARGE SCALE GENOMIC DNA]</scope>
    <source>
        <strain evidence="3">cv. AL8/78</strain>
    </source>
</reference>
<evidence type="ECO:0000256" key="1">
    <source>
        <dbReference type="SAM" id="Phobius"/>
    </source>
</evidence>
<reference evidence="2" key="3">
    <citation type="journal article" date="2017" name="Nature">
        <title>Genome sequence of the progenitor of the wheat D genome Aegilops tauschii.</title>
        <authorList>
            <person name="Luo M.C."/>
            <person name="Gu Y.Q."/>
            <person name="Puiu D."/>
            <person name="Wang H."/>
            <person name="Twardziok S.O."/>
            <person name="Deal K.R."/>
            <person name="Huo N."/>
            <person name="Zhu T."/>
            <person name="Wang L."/>
            <person name="Wang Y."/>
            <person name="McGuire P.E."/>
            <person name="Liu S."/>
            <person name="Long H."/>
            <person name="Ramasamy R.K."/>
            <person name="Rodriguez J.C."/>
            <person name="Van S.L."/>
            <person name="Yuan L."/>
            <person name="Wang Z."/>
            <person name="Xia Z."/>
            <person name="Xiao L."/>
            <person name="Anderson O.D."/>
            <person name="Ouyang S."/>
            <person name="Liang Y."/>
            <person name="Zimin A.V."/>
            <person name="Pertea G."/>
            <person name="Qi P."/>
            <person name="Bennetzen J.L."/>
            <person name="Dai X."/>
            <person name="Dawson M.W."/>
            <person name="Muller H.G."/>
            <person name="Kugler K."/>
            <person name="Rivarola-Duarte L."/>
            <person name="Spannagl M."/>
            <person name="Mayer K.F.X."/>
            <person name="Lu F.H."/>
            <person name="Bevan M.W."/>
            <person name="Leroy P."/>
            <person name="Li P."/>
            <person name="You F.M."/>
            <person name="Sun Q."/>
            <person name="Liu Z."/>
            <person name="Lyons E."/>
            <person name="Wicker T."/>
            <person name="Salzberg S.L."/>
            <person name="Devos K.M."/>
            <person name="Dvorak J."/>
        </authorList>
    </citation>
    <scope>NUCLEOTIDE SEQUENCE [LARGE SCALE GENOMIC DNA]</scope>
    <source>
        <strain evidence="2">cv. AL8/78</strain>
    </source>
</reference>
<feature type="transmembrane region" description="Helical" evidence="1">
    <location>
        <begin position="48"/>
        <end position="72"/>
    </location>
</feature>
<dbReference type="Gramene" id="AET2Gv21216200.3">
    <property type="protein sequence ID" value="AET2Gv21216200.3"/>
    <property type="gene ID" value="AET2Gv21216200"/>
</dbReference>
<keyword evidence="1" id="KW-0472">Membrane</keyword>
<keyword evidence="1" id="KW-1133">Transmembrane helix</keyword>
<feature type="transmembrane region" description="Helical" evidence="1">
    <location>
        <begin position="78"/>
        <end position="107"/>
    </location>
</feature>
<proteinExistence type="predicted"/>
<organism evidence="2 3">
    <name type="scientific">Aegilops tauschii subsp. strangulata</name>
    <name type="common">Goatgrass</name>
    <dbReference type="NCBI Taxonomy" id="200361"/>
    <lineage>
        <taxon>Eukaryota</taxon>
        <taxon>Viridiplantae</taxon>
        <taxon>Streptophyta</taxon>
        <taxon>Embryophyta</taxon>
        <taxon>Tracheophyta</taxon>
        <taxon>Spermatophyta</taxon>
        <taxon>Magnoliopsida</taxon>
        <taxon>Liliopsida</taxon>
        <taxon>Poales</taxon>
        <taxon>Poaceae</taxon>
        <taxon>BOP clade</taxon>
        <taxon>Pooideae</taxon>
        <taxon>Triticodae</taxon>
        <taxon>Triticeae</taxon>
        <taxon>Triticinae</taxon>
        <taxon>Aegilops</taxon>
    </lineage>
</organism>
<protein>
    <submittedName>
        <fullName evidence="2">Uncharacterized protein</fullName>
    </submittedName>
</protein>
<evidence type="ECO:0000313" key="3">
    <source>
        <dbReference type="Proteomes" id="UP000015105"/>
    </source>
</evidence>
<dbReference type="Proteomes" id="UP000015105">
    <property type="component" value="Chromosome 2D"/>
</dbReference>
<dbReference type="EnsemblPlants" id="AET2Gv21216200.3">
    <property type="protein sequence ID" value="AET2Gv21216200.3"/>
    <property type="gene ID" value="AET2Gv21216200"/>
</dbReference>
<reference evidence="2" key="5">
    <citation type="journal article" date="2021" name="G3 (Bethesda)">
        <title>Aegilops tauschii genome assembly Aet v5.0 features greater sequence contiguity and improved annotation.</title>
        <authorList>
            <person name="Wang L."/>
            <person name="Zhu T."/>
            <person name="Rodriguez J.C."/>
            <person name="Deal K.R."/>
            <person name="Dubcovsky J."/>
            <person name="McGuire P.E."/>
            <person name="Lux T."/>
            <person name="Spannagl M."/>
            <person name="Mayer K.F.X."/>
            <person name="Baldrich P."/>
            <person name="Meyers B.C."/>
            <person name="Huo N."/>
            <person name="Gu Y.Q."/>
            <person name="Zhou H."/>
            <person name="Devos K.M."/>
            <person name="Bennetzen J.L."/>
            <person name="Unver T."/>
            <person name="Budak H."/>
            <person name="Gulick P.J."/>
            <person name="Galiba G."/>
            <person name="Kalapos B."/>
            <person name="Nelson D.R."/>
            <person name="Li P."/>
            <person name="You F.M."/>
            <person name="Luo M.C."/>
            <person name="Dvorak J."/>
        </authorList>
    </citation>
    <scope>NUCLEOTIDE SEQUENCE [LARGE SCALE GENOMIC DNA]</scope>
    <source>
        <strain evidence="2">cv. AL8/78</strain>
    </source>
</reference>
<sequence>MEETGTRSGNSDPGMGDEFEAFSEEELRRRPEVRIINKYALTVAYIRFALKSIGALLLLWATVVLLGGFVSSLKRVDFWYLTTIAFLQAAGLVFSILFSVLCMQLFLSFFC</sequence>
<keyword evidence="3" id="KW-1185">Reference proteome</keyword>
<reference evidence="2" key="4">
    <citation type="submission" date="2019-03" db="UniProtKB">
        <authorList>
            <consortium name="EnsemblPlants"/>
        </authorList>
    </citation>
    <scope>IDENTIFICATION</scope>
</reference>
<dbReference type="AlphaFoldDB" id="A0A453DF46"/>
<reference evidence="3" key="1">
    <citation type="journal article" date="2014" name="Science">
        <title>Ancient hybridizations among the ancestral genomes of bread wheat.</title>
        <authorList>
            <consortium name="International Wheat Genome Sequencing Consortium,"/>
            <person name="Marcussen T."/>
            <person name="Sandve S.R."/>
            <person name="Heier L."/>
            <person name="Spannagl M."/>
            <person name="Pfeifer M."/>
            <person name="Jakobsen K.S."/>
            <person name="Wulff B.B."/>
            <person name="Steuernagel B."/>
            <person name="Mayer K.F."/>
            <person name="Olsen O.A."/>
        </authorList>
    </citation>
    <scope>NUCLEOTIDE SEQUENCE [LARGE SCALE GENOMIC DNA]</scope>
    <source>
        <strain evidence="3">cv. AL8/78</strain>
    </source>
</reference>